<proteinExistence type="predicted"/>
<evidence type="ECO:0000256" key="2">
    <source>
        <dbReference type="SAM" id="SignalP"/>
    </source>
</evidence>
<keyword evidence="1" id="KW-0472">Membrane</keyword>
<feature type="chain" id="PRO_5045985241" evidence="2">
    <location>
        <begin position="17"/>
        <end position="252"/>
    </location>
</feature>
<evidence type="ECO:0000256" key="1">
    <source>
        <dbReference type="SAM" id="Phobius"/>
    </source>
</evidence>
<feature type="transmembrane region" description="Helical" evidence="1">
    <location>
        <begin position="182"/>
        <end position="200"/>
    </location>
</feature>
<reference evidence="3 4" key="1">
    <citation type="submission" date="2021-04" db="EMBL/GenBank/DDBJ databases">
        <authorList>
            <person name="Bliznina A."/>
        </authorList>
    </citation>
    <scope>NUCLEOTIDE SEQUENCE [LARGE SCALE GENOMIC DNA]</scope>
</reference>
<keyword evidence="2" id="KW-0732">Signal</keyword>
<sequence length="252" mass="29286">MRVLLKLCVLASVISASEWQKYCVDTVCNRCRSYLVRTMDENAKHYRRCLAITINPECCQFETNLHFNVFPVTNPACRDEEPDSKLKLSKMTQSENCTEHTLTLKPNETDSESNQLDDFLKDFDEEVKNSTKFQEELNKIQQQKYGITINSKKCEIILNEYKTCKEIRSDQTYNNTIHVSKYVIISLCSCAFGIALVHFWRWSKSDTMRRQSNFVERQRSQVQSPQLAHSATLTSVDVRFSPSEKDSLTKHV</sequence>
<evidence type="ECO:0000313" key="4">
    <source>
        <dbReference type="Proteomes" id="UP001158576"/>
    </source>
</evidence>
<keyword evidence="1" id="KW-1133">Transmembrane helix</keyword>
<keyword evidence="1" id="KW-0812">Transmembrane</keyword>
<protein>
    <submittedName>
        <fullName evidence="3">Oidioi.mRNA.OKI2018_I69.XSR.g16552.t1.cds</fullName>
    </submittedName>
</protein>
<keyword evidence="4" id="KW-1185">Reference proteome</keyword>
<name>A0ABN7SKD9_OIKDI</name>
<gene>
    <name evidence="3" type="ORF">OKIOD_LOCUS8110</name>
</gene>
<feature type="signal peptide" evidence="2">
    <location>
        <begin position="1"/>
        <end position="16"/>
    </location>
</feature>
<dbReference type="EMBL" id="OU015569">
    <property type="protein sequence ID" value="CAG5099497.1"/>
    <property type="molecule type" value="Genomic_DNA"/>
</dbReference>
<evidence type="ECO:0000313" key="3">
    <source>
        <dbReference type="EMBL" id="CAG5099497.1"/>
    </source>
</evidence>
<organism evidence="3 4">
    <name type="scientific">Oikopleura dioica</name>
    <name type="common">Tunicate</name>
    <dbReference type="NCBI Taxonomy" id="34765"/>
    <lineage>
        <taxon>Eukaryota</taxon>
        <taxon>Metazoa</taxon>
        <taxon>Chordata</taxon>
        <taxon>Tunicata</taxon>
        <taxon>Appendicularia</taxon>
        <taxon>Copelata</taxon>
        <taxon>Oikopleuridae</taxon>
        <taxon>Oikopleura</taxon>
    </lineage>
</organism>
<accession>A0ABN7SKD9</accession>
<dbReference type="Proteomes" id="UP001158576">
    <property type="component" value="Chromosome XSR"/>
</dbReference>